<evidence type="ECO:0000256" key="1">
    <source>
        <dbReference type="ARBA" id="ARBA00007452"/>
    </source>
</evidence>
<evidence type="ECO:0000256" key="2">
    <source>
        <dbReference type="ARBA" id="ARBA00021310"/>
    </source>
</evidence>
<protein>
    <recommendedName>
        <fullName evidence="2 7">DNA repair protein RecO</fullName>
    </recommendedName>
    <alternativeName>
        <fullName evidence="6 7">Recombination protein O</fullName>
    </alternativeName>
</protein>
<dbReference type="NCBIfam" id="TIGR00613">
    <property type="entry name" value="reco"/>
    <property type="match status" value="1"/>
</dbReference>
<evidence type="ECO:0000256" key="3">
    <source>
        <dbReference type="ARBA" id="ARBA00022763"/>
    </source>
</evidence>
<comment type="caution">
    <text evidence="9">The sequence shown here is derived from an EMBL/GenBank/DDBJ whole genome shotgun (WGS) entry which is preliminary data.</text>
</comment>
<keyword evidence="4 7" id="KW-0233">DNA recombination</keyword>
<dbReference type="InterPro" id="IPR037278">
    <property type="entry name" value="ARFGAP/RecO"/>
</dbReference>
<dbReference type="Gene3D" id="6.20.220.20">
    <property type="entry name" value="Recombination protein O, zinc-binding domain"/>
    <property type="match status" value="1"/>
</dbReference>
<dbReference type="GO" id="GO:0043590">
    <property type="term" value="C:bacterial nucleoid"/>
    <property type="evidence" value="ECO:0007669"/>
    <property type="project" value="TreeGrafter"/>
</dbReference>
<evidence type="ECO:0000313" key="9">
    <source>
        <dbReference type="EMBL" id="HIX46190.1"/>
    </source>
</evidence>
<dbReference type="EMBL" id="DXFD01000011">
    <property type="protein sequence ID" value="HIX46190.1"/>
    <property type="molecule type" value="Genomic_DNA"/>
</dbReference>
<organism evidence="9 10">
    <name type="scientific">Candidatus Borkfalkia faecigallinarum</name>
    <dbReference type="NCBI Taxonomy" id="2838509"/>
    <lineage>
        <taxon>Bacteria</taxon>
        <taxon>Bacillati</taxon>
        <taxon>Bacillota</taxon>
        <taxon>Clostridia</taxon>
        <taxon>Christensenellales</taxon>
        <taxon>Christensenellaceae</taxon>
        <taxon>Candidatus Borkfalkia</taxon>
    </lineage>
</organism>
<evidence type="ECO:0000256" key="5">
    <source>
        <dbReference type="ARBA" id="ARBA00023204"/>
    </source>
</evidence>
<keyword evidence="3 7" id="KW-0227">DNA damage</keyword>
<dbReference type="Pfam" id="PF02565">
    <property type="entry name" value="RecO_C"/>
    <property type="match status" value="1"/>
</dbReference>
<dbReference type="InterPro" id="IPR042242">
    <property type="entry name" value="RecO_C"/>
</dbReference>
<dbReference type="PANTHER" id="PTHR33991:SF1">
    <property type="entry name" value="DNA REPAIR PROTEIN RECO"/>
    <property type="match status" value="1"/>
</dbReference>
<keyword evidence="5 7" id="KW-0234">DNA repair</keyword>
<dbReference type="HAMAP" id="MF_00201">
    <property type="entry name" value="RecO"/>
    <property type="match status" value="1"/>
</dbReference>
<evidence type="ECO:0000256" key="4">
    <source>
        <dbReference type="ARBA" id="ARBA00023172"/>
    </source>
</evidence>
<evidence type="ECO:0000313" key="10">
    <source>
        <dbReference type="Proteomes" id="UP000824249"/>
    </source>
</evidence>
<dbReference type="GO" id="GO:0006310">
    <property type="term" value="P:DNA recombination"/>
    <property type="evidence" value="ECO:0007669"/>
    <property type="project" value="UniProtKB-UniRule"/>
</dbReference>
<dbReference type="Proteomes" id="UP000824249">
    <property type="component" value="Unassembled WGS sequence"/>
</dbReference>
<name>A0A9D1VSG5_9FIRM</name>
<dbReference type="SUPFAM" id="SSF50249">
    <property type="entry name" value="Nucleic acid-binding proteins"/>
    <property type="match status" value="1"/>
</dbReference>
<dbReference type="Gene3D" id="2.40.50.140">
    <property type="entry name" value="Nucleic acid-binding proteins"/>
    <property type="match status" value="1"/>
</dbReference>
<dbReference type="PANTHER" id="PTHR33991">
    <property type="entry name" value="DNA REPAIR PROTEIN RECO"/>
    <property type="match status" value="1"/>
</dbReference>
<dbReference type="SUPFAM" id="SSF57863">
    <property type="entry name" value="ArfGap/RecO-like zinc finger"/>
    <property type="match status" value="1"/>
</dbReference>
<sequence>MEIKVDALVLRTADYGESDRMLTLFTLQRGKLSAACKGVRKAGAKLRFAAQPFCFAEYVLAVRGERATVISAANTDGFYGLRSSVEKLYAAASLAAVCDALLFDGIVNEALFLYAVDALRSMCEGNEAEILISFLWRALDLSGYRFDLCRCAGCGAPVEGRAYFDVAGGGFYCAECARGAGVSEGTLQLLRKCAGMSYRAEAIAPDSARRALKLLYAGFRARTEADAKALGEYIDIL</sequence>
<evidence type="ECO:0000256" key="6">
    <source>
        <dbReference type="ARBA" id="ARBA00033409"/>
    </source>
</evidence>
<dbReference type="InterPro" id="IPR022572">
    <property type="entry name" value="DNA_rep/recomb_RecO_N"/>
</dbReference>
<dbReference type="AlphaFoldDB" id="A0A9D1VSG5"/>
<dbReference type="InterPro" id="IPR012340">
    <property type="entry name" value="NA-bd_OB-fold"/>
</dbReference>
<reference evidence="9" key="2">
    <citation type="submission" date="2021-04" db="EMBL/GenBank/DDBJ databases">
        <authorList>
            <person name="Gilroy R."/>
        </authorList>
    </citation>
    <scope>NUCLEOTIDE SEQUENCE</scope>
    <source>
        <strain evidence="9">26628</strain>
    </source>
</reference>
<comment type="similarity">
    <text evidence="1 7">Belongs to the RecO family.</text>
</comment>
<evidence type="ECO:0000256" key="7">
    <source>
        <dbReference type="HAMAP-Rule" id="MF_00201"/>
    </source>
</evidence>
<accession>A0A9D1VSG5</accession>
<feature type="domain" description="DNA replication/recombination mediator RecO N-terminal" evidence="8">
    <location>
        <begin position="1"/>
        <end position="65"/>
    </location>
</feature>
<dbReference type="Pfam" id="PF11967">
    <property type="entry name" value="RecO_N"/>
    <property type="match status" value="1"/>
</dbReference>
<dbReference type="GO" id="GO:0006302">
    <property type="term" value="P:double-strand break repair"/>
    <property type="evidence" value="ECO:0007669"/>
    <property type="project" value="TreeGrafter"/>
</dbReference>
<dbReference type="Gene3D" id="1.20.1440.120">
    <property type="entry name" value="Recombination protein O, C-terminal domain"/>
    <property type="match status" value="1"/>
</dbReference>
<proteinExistence type="inferred from homology"/>
<comment type="function">
    <text evidence="7">Involved in DNA repair and RecF pathway recombination.</text>
</comment>
<dbReference type="InterPro" id="IPR003717">
    <property type="entry name" value="RecO"/>
</dbReference>
<reference evidence="9" key="1">
    <citation type="journal article" date="2021" name="PeerJ">
        <title>Extensive microbial diversity within the chicken gut microbiome revealed by metagenomics and culture.</title>
        <authorList>
            <person name="Gilroy R."/>
            <person name="Ravi A."/>
            <person name="Getino M."/>
            <person name="Pursley I."/>
            <person name="Horton D.L."/>
            <person name="Alikhan N.F."/>
            <person name="Baker D."/>
            <person name="Gharbi K."/>
            <person name="Hall N."/>
            <person name="Watson M."/>
            <person name="Adriaenssens E.M."/>
            <person name="Foster-Nyarko E."/>
            <person name="Jarju S."/>
            <person name="Secka A."/>
            <person name="Antonio M."/>
            <person name="Oren A."/>
            <person name="Chaudhuri R.R."/>
            <person name="La Ragione R."/>
            <person name="Hildebrand F."/>
            <person name="Pallen M.J."/>
        </authorList>
    </citation>
    <scope>NUCLEOTIDE SEQUENCE</scope>
    <source>
        <strain evidence="9">26628</strain>
    </source>
</reference>
<gene>
    <name evidence="7 9" type="primary">recO</name>
    <name evidence="9" type="ORF">H9737_00690</name>
</gene>
<evidence type="ECO:0000259" key="8">
    <source>
        <dbReference type="Pfam" id="PF11967"/>
    </source>
</evidence>